<dbReference type="EMBL" id="DXCC01000017">
    <property type="protein sequence ID" value="HIZ15293.1"/>
    <property type="molecule type" value="Genomic_DNA"/>
</dbReference>
<dbReference type="AlphaFoldDB" id="A0A9D2DE51"/>
<protein>
    <submittedName>
        <fullName evidence="1">DUF4493 domain-containing protein</fullName>
    </submittedName>
</protein>
<dbReference type="Proteomes" id="UP000824014">
    <property type="component" value="Unassembled WGS sequence"/>
</dbReference>
<organism evidence="1 2">
    <name type="scientific">Candidatus Tidjanibacter faecipullorum</name>
    <dbReference type="NCBI Taxonomy" id="2838766"/>
    <lineage>
        <taxon>Bacteria</taxon>
        <taxon>Pseudomonadati</taxon>
        <taxon>Bacteroidota</taxon>
        <taxon>Bacteroidia</taxon>
        <taxon>Bacteroidales</taxon>
        <taxon>Rikenellaceae</taxon>
        <taxon>Tidjanibacter</taxon>
    </lineage>
</organism>
<evidence type="ECO:0000313" key="1">
    <source>
        <dbReference type="EMBL" id="HIZ15293.1"/>
    </source>
</evidence>
<dbReference type="PROSITE" id="PS51257">
    <property type="entry name" value="PROKAR_LIPOPROTEIN"/>
    <property type="match status" value="1"/>
</dbReference>
<sequence>MKKHCVAALCCLLLAGCTKPVTRQVGEGQVAFACELLDAVGVTRSTTRPLPEGSVPASSDLKLVLSGTESEPLTYETMADYDMPMLTAGDYSARFTYGNPTAEGAGKGYFEGSCSFAVVARKTITQPVTVALANSLYTLSLSEWFGNYYTDYDLTVRTEAGLQTRYAGQSSEAQESEPVFVQAGTALYLSGTAVKTNGVEVSFPETLIGRTTARTWHTLSIDAGSVGQTGLIVSLDDMPVAIEEIPVELNPEA</sequence>
<proteinExistence type="predicted"/>
<dbReference type="Pfam" id="PF14900">
    <property type="entry name" value="DUF4493"/>
    <property type="match status" value="1"/>
</dbReference>
<comment type="caution">
    <text evidence="1">The sequence shown here is derived from an EMBL/GenBank/DDBJ whole genome shotgun (WGS) entry which is preliminary data.</text>
</comment>
<name>A0A9D2DE51_9BACT</name>
<reference evidence="1" key="1">
    <citation type="journal article" date="2021" name="PeerJ">
        <title>Extensive microbial diversity within the chicken gut microbiome revealed by metagenomics and culture.</title>
        <authorList>
            <person name="Gilroy R."/>
            <person name="Ravi A."/>
            <person name="Getino M."/>
            <person name="Pursley I."/>
            <person name="Horton D.L."/>
            <person name="Alikhan N.F."/>
            <person name="Baker D."/>
            <person name="Gharbi K."/>
            <person name="Hall N."/>
            <person name="Watson M."/>
            <person name="Adriaenssens E.M."/>
            <person name="Foster-Nyarko E."/>
            <person name="Jarju S."/>
            <person name="Secka A."/>
            <person name="Antonio M."/>
            <person name="Oren A."/>
            <person name="Chaudhuri R.R."/>
            <person name="La Ragione R."/>
            <person name="Hildebrand F."/>
            <person name="Pallen M.J."/>
        </authorList>
    </citation>
    <scope>NUCLEOTIDE SEQUENCE</scope>
    <source>
        <strain evidence="1">ChiHjej11B10-19426</strain>
    </source>
</reference>
<gene>
    <name evidence="1" type="ORF">H9816_05225</name>
</gene>
<evidence type="ECO:0000313" key="2">
    <source>
        <dbReference type="Proteomes" id="UP000824014"/>
    </source>
</evidence>
<reference evidence="1" key="2">
    <citation type="submission" date="2021-04" db="EMBL/GenBank/DDBJ databases">
        <authorList>
            <person name="Gilroy R."/>
        </authorList>
    </citation>
    <scope>NUCLEOTIDE SEQUENCE</scope>
    <source>
        <strain evidence="1">ChiHjej11B10-19426</strain>
    </source>
</reference>
<dbReference type="InterPro" id="IPR027840">
    <property type="entry name" value="DUF4493"/>
</dbReference>
<accession>A0A9D2DE51</accession>